<reference evidence="8 9" key="1">
    <citation type="submission" date="2020-02" db="EMBL/GenBank/DDBJ databases">
        <title>Bird 10,000 Genomes (B10K) Project - Family phase.</title>
        <authorList>
            <person name="Zhang G."/>
        </authorList>
    </citation>
    <scope>NUCLEOTIDE SEQUENCE [LARGE SCALE GENOMIC DNA]</scope>
    <source>
        <strain evidence="8">B10K-IZ-033-81</strain>
        <tissue evidence="8">Muscle</tissue>
    </source>
</reference>
<organism evidence="8 9">
    <name type="scientific">Pomatorhinus ruficollis</name>
    <name type="common">streak-breasted scimitar babbler</name>
    <dbReference type="NCBI Taxonomy" id="932028"/>
    <lineage>
        <taxon>Eukaryota</taxon>
        <taxon>Metazoa</taxon>
        <taxon>Chordata</taxon>
        <taxon>Craniata</taxon>
        <taxon>Vertebrata</taxon>
        <taxon>Euteleostomi</taxon>
        <taxon>Archelosauria</taxon>
        <taxon>Archosauria</taxon>
        <taxon>Dinosauria</taxon>
        <taxon>Saurischia</taxon>
        <taxon>Theropoda</taxon>
        <taxon>Coelurosauria</taxon>
        <taxon>Aves</taxon>
        <taxon>Neognathae</taxon>
        <taxon>Neoaves</taxon>
        <taxon>Telluraves</taxon>
        <taxon>Australaves</taxon>
        <taxon>Passeriformes</taxon>
        <taxon>Sylvioidea</taxon>
        <taxon>Timaliidae</taxon>
        <taxon>Pomatorhinus</taxon>
    </lineage>
</organism>
<keyword evidence="4" id="KW-0862">Zinc</keyword>
<keyword evidence="1" id="KW-0479">Metal-binding</keyword>
<keyword evidence="9" id="KW-1185">Reference proteome</keyword>
<evidence type="ECO:0000259" key="7">
    <source>
        <dbReference type="PROSITE" id="PS50157"/>
    </source>
</evidence>
<gene>
    <name evidence="8" type="primary">Znf383</name>
    <name evidence="8" type="ORF">PORRUF_R14309</name>
</gene>
<dbReference type="GO" id="GO:0008270">
    <property type="term" value="F:zinc ion binding"/>
    <property type="evidence" value="ECO:0007669"/>
    <property type="project" value="UniProtKB-KW"/>
</dbReference>
<evidence type="ECO:0000256" key="4">
    <source>
        <dbReference type="ARBA" id="ARBA00022833"/>
    </source>
</evidence>
<evidence type="ECO:0000256" key="1">
    <source>
        <dbReference type="ARBA" id="ARBA00022723"/>
    </source>
</evidence>
<evidence type="ECO:0000313" key="8">
    <source>
        <dbReference type="EMBL" id="NXY40146.1"/>
    </source>
</evidence>
<evidence type="ECO:0000256" key="3">
    <source>
        <dbReference type="ARBA" id="ARBA00022771"/>
    </source>
</evidence>
<evidence type="ECO:0000256" key="6">
    <source>
        <dbReference type="SAM" id="MobiDB-lite"/>
    </source>
</evidence>
<dbReference type="Gene3D" id="3.30.160.60">
    <property type="entry name" value="Classic Zinc Finger"/>
    <property type="match status" value="1"/>
</dbReference>
<evidence type="ECO:0000256" key="2">
    <source>
        <dbReference type="ARBA" id="ARBA00022737"/>
    </source>
</evidence>
<evidence type="ECO:0000256" key="5">
    <source>
        <dbReference type="PROSITE-ProRule" id="PRU00042"/>
    </source>
</evidence>
<feature type="domain" description="C2H2-type" evidence="7">
    <location>
        <begin position="45"/>
        <end position="69"/>
    </location>
</feature>
<dbReference type="InterPro" id="IPR036236">
    <property type="entry name" value="Znf_C2H2_sf"/>
</dbReference>
<dbReference type="PROSITE" id="PS00028">
    <property type="entry name" value="ZINC_FINGER_C2H2_1"/>
    <property type="match status" value="1"/>
</dbReference>
<dbReference type="EMBL" id="VZSW01011239">
    <property type="protein sequence ID" value="NXY40146.1"/>
    <property type="molecule type" value="Genomic_DNA"/>
</dbReference>
<dbReference type="InterPro" id="IPR013087">
    <property type="entry name" value="Znf_C2H2_type"/>
</dbReference>
<protein>
    <submittedName>
        <fullName evidence="8">ZN383 protein</fullName>
    </submittedName>
</protein>
<feature type="region of interest" description="Disordered" evidence="6">
    <location>
        <begin position="1"/>
        <end position="30"/>
    </location>
</feature>
<dbReference type="Proteomes" id="UP000572837">
    <property type="component" value="Unassembled WGS sequence"/>
</dbReference>
<feature type="non-terminal residue" evidence="8">
    <location>
        <position position="1"/>
    </location>
</feature>
<sequence>ATFPWPIVPQILPETSEKPRKTPKKPRKNPNFADFAEVVVLRKTFECPECGKTFGCGSHFAKHRRTHTG</sequence>
<proteinExistence type="predicted"/>
<name>A0A7L4JJ20_9PASS</name>
<comment type="caution">
    <text evidence="8">The sequence shown here is derived from an EMBL/GenBank/DDBJ whole genome shotgun (WGS) entry which is preliminary data.</text>
</comment>
<keyword evidence="3 5" id="KW-0863">Zinc-finger</keyword>
<dbReference type="SUPFAM" id="SSF57667">
    <property type="entry name" value="beta-beta-alpha zinc fingers"/>
    <property type="match status" value="1"/>
</dbReference>
<keyword evidence="2" id="KW-0677">Repeat</keyword>
<dbReference type="PROSITE" id="PS50157">
    <property type="entry name" value="ZINC_FINGER_C2H2_2"/>
    <property type="match status" value="1"/>
</dbReference>
<accession>A0A7L4JJ20</accession>
<evidence type="ECO:0000313" key="9">
    <source>
        <dbReference type="Proteomes" id="UP000572837"/>
    </source>
</evidence>
<dbReference type="AlphaFoldDB" id="A0A7L4JJ20"/>
<dbReference type="FunFam" id="3.30.160.60:FF:000016">
    <property type="entry name" value="zinc finger protein 37 homolog"/>
    <property type="match status" value="1"/>
</dbReference>
<feature type="non-terminal residue" evidence="8">
    <location>
        <position position="69"/>
    </location>
</feature>